<dbReference type="EMBL" id="GBXM01091118">
    <property type="protein sequence ID" value="JAH17459.1"/>
    <property type="molecule type" value="Transcribed_RNA"/>
</dbReference>
<protein>
    <submittedName>
        <fullName evidence="1">Uncharacterized protein</fullName>
    </submittedName>
</protein>
<evidence type="ECO:0000313" key="1">
    <source>
        <dbReference type="EMBL" id="JAH17459.1"/>
    </source>
</evidence>
<reference evidence="1" key="1">
    <citation type="submission" date="2014-11" db="EMBL/GenBank/DDBJ databases">
        <authorList>
            <person name="Amaro Gonzalez C."/>
        </authorList>
    </citation>
    <scope>NUCLEOTIDE SEQUENCE</scope>
</reference>
<name>A0A0E9QL18_ANGAN</name>
<accession>A0A0E9QL18</accession>
<proteinExistence type="predicted"/>
<organism evidence="1">
    <name type="scientific">Anguilla anguilla</name>
    <name type="common">European freshwater eel</name>
    <name type="synonym">Muraena anguilla</name>
    <dbReference type="NCBI Taxonomy" id="7936"/>
    <lineage>
        <taxon>Eukaryota</taxon>
        <taxon>Metazoa</taxon>
        <taxon>Chordata</taxon>
        <taxon>Craniata</taxon>
        <taxon>Vertebrata</taxon>
        <taxon>Euteleostomi</taxon>
        <taxon>Actinopterygii</taxon>
        <taxon>Neopterygii</taxon>
        <taxon>Teleostei</taxon>
        <taxon>Anguilliformes</taxon>
        <taxon>Anguillidae</taxon>
        <taxon>Anguilla</taxon>
    </lineage>
</organism>
<dbReference type="AlphaFoldDB" id="A0A0E9QL18"/>
<sequence>MAIYCEFVHYFTLRSFWQRGTRTDCDKAPDSGFLQYKQIAFQLIRSAAQSMPLNVLQRPPKAVP</sequence>
<reference evidence="1" key="2">
    <citation type="journal article" date="2015" name="Fish Shellfish Immunol.">
        <title>Early steps in the European eel (Anguilla anguilla)-Vibrio vulnificus interaction in the gills: Role of the RtxA13 toxin.</title>
        <authorList>
            <person name="Callol A."/>
            <person name="Pajuelo D."/>
            <person name="Ebbesson L."/>
            <person name="Teles M."/>
            <person name="MacKenzie S."/>
            <person name="Amaro C."/>
        </authorList>
    </citation>
    <scope>NUCLEOTIDE SEQUENCE</scope>
</reference>